<keyword evidence="8" id="KW-1185">Reference proteome</keyword>
<feature type="region of interest" description="Disordered" evidence="6">
    <location>
        <begin position="1"/>
        <end position="21"/>
    </location>
</feature>
<dbReference type="GO" id="GO:0005654">
    <property type="term" value="C:nucleoplasm"/>
    <property type="evidence" value="ECO:0007669"/>
    <property type="project" value="UniProtKB-ARBA"/>
</dbReference>
<keyword evidence="4" id="KW-0804">Transcription</keyword>
<feature type="region of interest" description="Disordered" evidence="6">
    <location>
        <begin position="172"/>
        <end position="225"/>
    </location>
</feature>
<keyword evidence="3" id="KW-0805">Transcription regulation</keyword>
<dbReference type="HOGENOM" id="CLU_071644_0_0_1"/>
<evidence type="ECO:0000256" key="6">
    <source>
        <dbReference type="SAM" id="MobiDB-lite"/>
    </source>
</evidence>
<feature type="compositionally biased region" description="Basic and acidic residues" evidence="6">
    <location>
        <begin position="172"/>
        <end position="182"/>
    </location>
</feature>
<gene>
    <name evidence="7" type="ORF">FOMPIDRAFT_1030157</name>
</gene>
<evidence type="ECO:0000256" key="4">
    <source>
        <dbReference type="ARBA" id="ARBA00023163"/>
    </source>
</evidence>
<evidence type="ECO:0000256" key="2">
    <source>
        <dbReference type="ARBA" id="ARBA00022491"/>
    </source>
</evidence>
<feature type="compositionally biased region" description="Low complexity" evidence="6">
    <location>
        <begin position="216"/>
        <end position="225"/>
    </location>
</feature>
<proteinExistence type="predicted"/>
<accession>S8FHS9</accession>
<dbReference type="InParanoid" id="S8FHS9"/>
<sequence>MPPQLGAFAIPYSAQHKGRPTPNAEIVEVGTSYQHQPAAGPSRIHANGNGNMTDEAKKDKRRKEMVGKLGKEMSDRRDEFVGRHYAEIISELHATAMQLSTRPETLPAYNLRLYPITVERSALLAQLIHQEKHALEVVQTAYDEERERVEEEWRKGRDRIRERLLEGIEERRRRAREEKDSDGPVAETGLDSQSRTHNTRKLRNKLGGGTSPPSTPLSAAAPGAGSLGAVPAGPITSGPFLNPHSLAVDELPSPFPLPLTSTHLSHSTGYAYNAGAAAGGNGKRRARGGAREAQAVGGLGKSLALLNTIKDQEVEHDLMEIRRGNKRRRTAATAISAKS</sequence>
<dbReference type="GO" id="GO:0010468">
    <property type="term" value="P:regulation of gene expression"/>
    <property type="evidence" value="ECO:0007669"/>
    <property type="project" value="UniProtKB-ARBA"/>
</dbReference>
<feature type="region of interest" description="Disordered" evidence="6">
    <location>
        <begin position="35"/>
        <end position="58"/>
    </location>
</feature>
<dbReference type="Proteomes" id="UP000015241">
    <property type="component" value="Unassembled WGS sequence"/>
</dbReference>
<evidence type="ECO:0000256" key="5">
    <source>
        <dbReference type="ARBA" id="ARBA00023242"/>
    </source>
</evidence>
<keyword evidence="5" id="KW-0539">Nucleus</keyword>
<dbReference type="Pfam" id="PF08598">
    <property type="entry name" value="Sds3"/>
    <property type="match status" value="1"/>
</dbReference>
<evidence type="ECO:0000313" key="8">
    <source>
        <dbReference type="Proteomes" id="UP000015241"/>
    </source>
</evidence>
<dbReference type="PANTHER" id="PTHR21964">
    <property type="entry name" value="BREAST CANCER METASTASIS-SUPPRESSOR 1"/>
    <property type="match status" value="1"/>
</dbReference>
<keyword evidence="2" id="KW-0678">Repressor</keyword>
<dbReference type="InterPro" id="IPR013907">
    <property type="entry name" value="Sds3"/>
</dbReference>
<dbReference type="EMBL" id="KE504145">
    <property type="protein sequence ID" value="EPT00961.1"/>
    <property type="molecule type" value="Genomic_DNA"/>
</dbReference>
<dbReference type="eggNOG" id="ENOG502S8KV">
    <property type="taxonomic scope" value="Eukaryota"/>
</dbReference>
<evidence type="ECO:0008006" key="9">
    <source>
        <dbReference type="Google" id="ProtNLM"/>
    </source>
</evidence>
<dbReference type="AlphaFoldDB" id="S8FHS9"/>
<evidence type="ECO:0000313" key="7">
    <source>
        <dbReference type="EMBL" id="EPT00961.1"/>
    </source>
</evidence>
<protein>
    <recommendedName>
        <fullName evidence="9">Centrosomal protein ATPase</fullName>
    </recommendedName>
</protein>
<dbReference type="SMART" id="SM01401">
    <property type="entry name" value="Sds3"/>
    <property type="match status" value="1"/>
</dbReference>
<name>S8FHS9_FOMSC</name>
<reference evidence="7 8" key="1">
    <citation type="journal article" date="2012" name="Science">
        <title>The Paleozoic origin of enzymatic lignin decomposition reconstructed from 31 fungal genomes.</title>
        <authorList>
            <person name="Floudas D."/>
            <person name="Binder M."/>
            <person name="Riley R."/>
            <person name="Barry K."/>
            <person name="Blanchette R.A."/>
            <person name="Henrissat B."/>
            <person name="Martinez A.T."/>
            <person name="Otillar R."/>
            <person name="Spatafora J.W."/>
            <person name="Yadav J.S."/>
            <person name="Aerts A."/>
            <person name="Benoit I."/>
            <person name="Boyd A."/>
            <person name="Carlson A."/>
            <person name="Copeland A."/>
            <person name="Coutinho P.M."/>
            <person name="de Vries R.P."/>
            <person name="Ferreira P."/>
            <person name="Findley K."/>
            <person name="Foster B."/>
            <person name="Gaskell J."/>
            <person name="Glotzer D."/>
            <person name="Gorecki P."/>
            <person name="Heitman J."/>
            <person name="Hesse C."/>
            <person name="Hori C."/>
            <person name="Igarashi K."/>
            <person name="Jurgens J.A."/>
            <person name="Kallen N."/>
            <person name="Kersten P."/>
            <person name="Kohler A."/>
            <person name="Kuees U."/>
            <person name="Kumar T.K.A."/>
            <person name="Kuo A."/>
            <person name="LaButti K."/>
            <person name="Larrondo L.F."/>
            <person name="Lindquist E."/>
            <person name="Ling A."/>
            <person name="Lombard V."/>
            <person name="Lucas S."/>
            <person name="Lundell T."/>
            <person name="Martin R."/>
            <person name="McLaughlin D.J."/>
            <person name="Morgenstern I."/>
            <person name="Morin E."/>
            <person name="Murat C."/>
            <person name="Nagy L.G."/>
            <person name="Nolan M."/>
            <person name="Ohm R.A."/>
            <person name="Patyshakuliyeva A."/>
            <person name="Rokas A."/>
            <person name="Ruiz-Duenas F.J."/>
            <person name="Sabat G."/>
            <person name="Salamov A."/>
            <person name="Samejima M."/>
            <person name="Schmutz J."/>
            <person name="Slot J.C."/>
            <person name="St John F."/>
            <person name="Stenlid J."/>
            <person name="Sun H."/>
            <person name="Sun S."/>
            <person name="Syed K."/>
            <person name="Tsang A."/>
            <person name="Wiebenga A."/>
            <person name="Young D."/>
            <person name="Pisabarro A."/>
            <person name="Eastwood D.C."/>
            <person name="Martin F."/>
            <person name="Cullen D."/>
            <person name="Grigoriev I.V."/>
            <person name="Hibbett D.S."/>
        </authorList>
    </citation>
    <scope>NUCLEOTIDE SEQUENCE</scope>
    <source>
        <strain evidence="8">FP-58527</strain>
    </source>
</reference>
<evidence type="ECO:0000256" key="1">
    <source>
        <dbReference type="ARBA" id="ARBA00004123"/>
    </source>
</evidence>
<dbReference type="OrthoDB" id="70376at2759"/>
<organism evidence="7 8">
    <name type="scientific">Fomitopsis schrenkii</name>
    <name type="common">Brown rot fungus</name>
    <dbReference type="NCBI Taxonomy" id="2126942"/>
    <lineage>
        <taxon>Eukaryota</taxon>
        <taxon>Fungi</taxon>
        <taxon>Dikarya</taxon>
        <taxon>Basidiomycota</taxon>
        <taxon>Agaricomycotina</taxon>
        <taxon>Agaricomycetes</taxon>
        <taxon>Polyporales</taxon>
        <taxon>Fomitopsis</taxon>
    </lineage>
</organism>
<evidence type="ECO:0000256" key="3">
    <source>
        <dbReference type="ARBA" id="ARBA00023015"/>
    </source>
</evidence>
<comment type="subcellular location">
    <subcellularLocation>
        <location evidence="1">Nucleus</location>
    </subcellularLocation>
</comment>